<feature type="transmembrane region" description="Helical" evidence="1">
    <location>
        <begin position="83"/>
        <end position="100"/>
    </location>
</feature>
<dbReference type="AlphaFoldDB" id="C5HIP7"/>
<keyword evidence="2" id="KW-0496">Mitochondrion</keyword>
<proteinExistence type="predicted"/>
<sequence>MKLIMLMAMLINILFMTAMNPIMMGFSILLQTLTLSMLMMMISNYSWTSYIIMLIMAGGMMVLFSYMASIASNQILKTPQMKYIIVTMMVTILLIMFNYNKINLMYNIDLFNNMNINNLMIMKMNNMKSSMITIMILIYLFMTMMIINKITNINEGPIRMKN</sequence>
<reference evidence="2" key="1">
    <citation type="journal article" date="2009" name="BMC Evol. Biol.">
        <title>Phylogenetic analysis of the true water bugs (Insecta: Hemiptera: Heteroptera: Nepomorpha): evidence from mitochondrial genomes.</title>
        <authorList>
            <person name="Hua J."/>
            <person name="Li M."/>
            <person name="Dong P."/>
            <person name="Cui Y."/>
            <person name="Xie Q."/>
            <person name="Bu W."/>
        </authorList>
    </citation>
    <scope>NUCLEOTIDE SEQUENCE</scope>
    <source>
        <strain evidence="2">NKMT020</strain>
    </source>
</reference>
<dbReference type="CTD" id="4541"/>
<feature type="transmembrane region" description="Helical" evidence="1">
    <location>
        <begin position="130"/>
        <end position="151"/>
    </location>
</feature>
<keyword evidence="1" id="KW-1133">Transmembrane helix</keyword>
<feature type="transmembrane region" description="Helical" evidence="1">
    <location>
        <begin position="7"/>
        <end position="30"/>
    </location>
</feature>
<name>C5HIP7_9HEMI</name>
<dbReference type="EMBL" id="FJ456945">
    <property type="protein sequence ID" value="ACJ69492.1"/>
    <property type="molecule type" value="Genomic_DNA"/>
</dbReference>
<feature type="transmembrane region" description="Helical" evidence="1">
    <location>
        <begin position="50"/>
        <end position="71"/>
    </location>
</feature>
<keyword evidence="1" id="KW-0472">Membrane</keyword>
<evidence type="ECO:0000256" key="1">
    <source>
        <dbReference type="SAM" id="Phobius"/>
    </source>
</evidence>
<geneLocation type="mitochondrion" evidence="2"/>
<protein>
    <submittedName>
        <fullName evidence="2">NADH dehydrogenase subunit 6</fullName>
    </submittedName>
</protein>
<gene>
    <name evidence="2" type="primary">ND6</name>
</gene>
<keyword evidence="1" id="KW-0812">Transmembrane</keyword>
<dbReference type="RefSeq" id="YP_002971029.1">
    <property type="nucleotide sequence ID" value="NC_012842.1"/>
</dbReference>
<organism evidence="2">
    <name type="scientific">Hydrometra greeni</name>
    <dbReference type="NCBI Taxonomy" id="1492928"/>
    <lineage>
        <taxon>Eukaryota</taxon>
        <taxon>Metazoa</taxon>
        <taxon>Ecdysozoa</taxon>
        <taxon>Arthropoda</taxon>
        <taxon>Hexapoda</taxon>
        <taxon>Insecta</taxon>
        <taxon>Pterygota</taxon>
        <taxon>Neoptera</taxon>
        <taxon>Paraneoptera</taxon>
        <taxon>Hemiptera</taxon>
        <taxon>Heteroptera</taxon>
        <taxon>Gerromorpha</taxon>
        <taxon>Gerroidea</taxon>
        <taxon>Hydrometridae</taxon>
        <taxon>Hydrometra</taxon>
    </lineage>
</organism>
<dbReference type="GeneID" id="7996693"/>
<evidence type="ECO:0000313" key="2">
    <source>
        <dbReference type="EMBL" id="ACJ69492.1"/>
    </source>
</evidence>
<accession>C5HIP7</accession>